<evidence type="ECO:0000313" key="16">
    <source>
        <dbReference type="Proteomes" id="UP000241769"/>
    </source>
</evidence>
<dbReference type="InterPro" id="IPR036961">
    <property type="entry name" value="Kinesin_motor_dom_sf"/>
</dbReference>
<dbReference type="SUPFAM" id="SSF50729">
    <property type="entry name" value="PH domain-like"/>
    <property type="match status" value="1"/>
</dbReference>
<dbReference type="PROSITE" id="PS00411">
    <property type="entry name" value="KINESIN_MOTOR_1"/>
    <property type="match status" value="1"/>
</dbReference>
<dbReference type="FunFam" id="2.60.200.20:FF:000034">
    <property type="entry name" value="kinesin-like protein KIF28P"/>
    <property type="match status" value="1"/>
</dbReference>
<evidence type="ECO:0000256" key="3">
    <source>
        <dbReference type="ARBA" id="ARBA00022490"/>
    </source>
</evidence>
<evidence type="ECO:0000256" key="8">
    <source>
        <dbReference type="ARBA" id="ARBA00023175"/>
    </source>
</evidence>
<dbReference type="PROSITE" id="PS50067">
    <property type="entry name" value="KINESIN_MOTOR_2"/>
    <property type="match status" value="1"/>
</dbReference>
<dbReference type="Proteomes" id="UP000241769">
    <property type="component" value="Unassembled WGS sequence"/>
</dbReference>
<dbReference type="STRING" id="1890364.A0A2P6NWY2"/>
<feature type="compositionally biased region" description="Low complexity" evidence="12">
    <location>
        <begin position="1121"/>
        <end position="1130"/>
    </location>
</feature>
<dbReference type="PROSITE" id="PS50003">
    <property type="entry name" value="PH_DOMAIN"/>
    <property type="match status" value="1"/>
</dbReference>
<feature type="region of interest" description="Disordered" evidence="12">
    <location>
        <begin position="2079"/>
        <end position="2168"/>
    </location>
</feature>
<feature type="binding site" evidence="10">
    <location>
        <begin position="208"/>
        <end position="215"/>
    </location>
    <ligand>
        <name>ATP</name>
        <dbReference type="ChEBI" id="CHEBI:30616"/>
    </ligand>
</feature>
<dbReference type="InterPro" id="IPR011993">
    <property type="entry name" value="PH-like_dom_sf"/>
</dbReference>
<keyword evidence="5 10" id="KW-0547">Nucleotide-binding</keyword>
<feature type="region of interest" description="Disordered" evidence="12">
    <location>
        <begin position="1685"/>
        <end position="1724"/>
    </location>
</feature>
<evidence type="ECO:0000256" key="9">
    <source>
        <dbReference type="ARBA" id="ARBA00023212"/>
    </source>
</evidence>
<keyword evidence="3" id="KW-0963">Cytoplasm</keyword>
<dbReference type="InterPro" id="IPR032405">
    <property type="entry name" value="Kinesin_assoc"/>
</dbReference>
<evidence type="ECO:0000313" key="15">
    <source>
        <dbReference type="EMBL" id="PRP88459.1"/>
    </source>
</evidence>
<accession>A0A2P6NWY2</accession>
<sequence>MAEITATLGVVPVVQSDRSMSVWTSHSKFAKFVATMRTNWPKLLYVLRTSSLCWYLSRRGLMSHTQIRRVSNSPAIGKHTSSSSVTPDLPSRLWWIFERTPHIHRRQGQGHIMEAHVKVAVRVRPFNTREQDRGAVNVIRMHDKTTVITDPSLPEGSNEKVFTFDYSYNSFDSADSEYATQERVFSDLGMSVLDNAWLGYNCSIFAYGQTGSGKSYSMLGYGADKGLIPRICEAMFEKIDANTNTQVFYKVEVSFMEIYNETVKDLLNPKNKGKLKVRNHPKIGPYVEDLSRLAVKSFAEIDNLMDEGTKARTVASTNMNATSSRSHAVFTIDFTTAKASKDGQTSETTSRINLVDLAGSERATATGSTGVRLKEGANINKSLSSLGKVISALAANSNAGKKKETHVPYRDSVLTWLLKESLGGNARTIMVAALSPADINYGETLSTLRYADNAKQIKNHAVVNEDPTAKTIRELKAEVEALRTQLVISGVEITGVSGISGISGISGLGPTDIVTMKAKSQEVDRLKEELDQREKLITEMNKSWEEKLNEAQAAQEERKAALADMGVAIKALSSLPYLMNLNEDPLMSESLIYYIRDGITKVGRSAAETLQDIQLNGLSIAKEHCTFENKGGSVFVSPVPATPLPVVFVNGVQISASTKLSPGNRVVLGNNHFFRFMNPEEAAKVAREKGPSTEPAPVLDWNFAIKELATKQGQIILGESGSTDTPSSREEQEKMMLEERVMQVSLLVNEANAISEALSDSINFDMKLTSSFPSVGQAGRSNDTDVCVQVGSKNGDVSVLSYDNFLERIADMKEIYQEFIESGTNPGDLGTILSLDSGESLIGVTHLYLKNLLYSLSIERRVPVLDQYGETIGQLSVEIYPFIFQRRLPYLEDLEEGSISDPQVMLGKRLSITIRLREATEISMEQYTDIYCKYKFTNNDEIKTQPCSQDLQFDYEKIFTFDPVTKDLLTYLETSAIAFEIWGKLRTAKQEGTPEIADLFFSINILEEEEGEYHPVPLKDERLPGDIKGDGRKKSQGGTSSIFLIRPNYSRNVELNLLRAKDESGESLGGIERCQTASISRVRLKKGSGTAPATSSSQTTPNADRDGLDLSSSADSDRLTPSEPSDTPPSTHEKGRASTMATASGAGWQRATVTPTKSQQKQIKRRPAGSLRLNQNVLEENTPVDPTGRRGSMALSTSSPDFSTSVNLEPQLRSSTRVVLTWTPFDHSSPLFVEKTRKGYIVSVNLQFKLKLVGIAKSINLEIPVYFKVYNPRMNLKQSAALIQQYKGLLKEKTPGQEELYGCLFSVRLMPGKNVETGSDISAIINEHQQNIAKLDNAIEQERLKQELELQEMLTPRGKSIDKSKIERQIFNLKTEAESSKNSEKRRRGRSIIPTMALEIPTATLQRDVEVSGYLYKQSNGEKRWKKYWFVLSRPYLYYYISEEGLEQEKIIDLTNSAITHITEEDSPPFCFAVLTWKRAWVLQAPNQTELNKWMKALDPSINNKERFELKEKLDHVSRDLEASKNENSTLKNELNASYILFQNSKNQMMRCTKTLVEQLEQLKEELVRENQSRIEQEGTATALQVSLEEKINSLETELNATRAREKEGQVSISKAIEEYDKLMASNRESEEKLHQDLSTSMDVSEELQSQVDDLKETNAKLSTELTTLHARTRAMEAQIKNMQELREQDKKAREEERMEREKRDTKVEDEQSQVKEEMARDSERVQELERQLQQLQEEMSIQQEEASALQQENLRLISENLSVEKDRRAIGIVNEELRKSVQKQREESRHDSDKARRVETDLMEEIKNKNDLLAIHETYLQDMKHQLEETELKQGESKQIYAEQQEKYTSMEKRLAVVEKEVIEKEYQLDSTVSRLHIIEEDLRDAQTQLDQCEDRIRVQTEELDAKTELLTTTFSVKIPTDEGKWSLFGGNKAEVLQRQLQLAKKASLAHQTHNSFLAMEISRKENDYETQLQSKQRTVERLKKEIGILRKKLLSMSLSRGERLSNIPMEIALDPARELGILKKKYFINYALGVKMNFMNNGFSCNVNANQLFEQAAVDGITHFEEYADYIDEKMSETAQANPKQTDGHGEPSTPQSNGRSRQDRSATLTSPSARDRVSRRTLMDNLSPVRDVTQTPPAHTPIGKSPSSLRSNKQERRNSIVDFFK</sequence>
<evidence type="ECO:0000256" key="2">
    <source>
        <dbReference type="ARBA" id="ARBA00022448"/>
    </source>
</evidence>
<feature type="coiled-coil region" evidence="11">
    <location>
        <begin position="1842"/>
        <end position="1911"/>
    </location>
</feature>
<comment type="similarity">
    <text evidence="10">Belongs to the TRAFAC class myosin-kinesin ATPase superfamily. Kinesin family.</text>
</comment>
<feature type="region of interest" description="Disordered" evidence="12">
    <location>
        <begin position="1082"/>
        <end position="1206"/>
    </location>
</feature>
<evidence type="ECO:0000256" key="12">
    <source>
        <dbReference type="SAM" id="MobiDB-lite"/>
    </source>
</evidence>
<dbReference type="EMBL" id="MDYQ01000010">
    <property type="protein sequence ID" value="PRP88459.1"/>
    <property type="molecule type" value="Genomic_DNA"/>
</dbReference>
<dbReference type="SUPFAM" id="SSF52540">
    <property type="entry name" value="P-loop containing nucleoside triphosphate hydrolases"/>
    <property type="match status" value="1"/>
</dbReference>
<feature type="coiled-coil region" evidence="11">
    <location>
        <begin position="516"/>
        <end position="561"/>
    </location>
</feature>
<feature type="compositionally biased region" description="Polar residues" evidence="12">
    <location>
        <begin position="2095"/>
        <end position="2115"/>
    </location>
</feature>
<dbReference type="FunCoup" id="A0A2P6NWY2">
    <property type="interactions" value="6"/>
</dbReference>
<dbReference type="Pfam" id="PF00498">
    <property type="entry name" value="FHA"/>
    <property type="match status" value="1"/>
</dbReference>
<reference evidence="15 16" key="1">
    <citation type="journal article" date="2018" name="Genome Biol. Evol.">
        <title>Multiple Roots of Fruiting Body Formation in Amoebozoa.</title>
        <authorList>
            <person name="Hillmann F."/>
            <person name="Forbes G."/>
            <person name="Novohradska S."/>
            <person name="Ferling I."/>
            <person name="Riege K."/>
            <person name="Groth M."/>
            <person name="Westermann M."/>
            <person name="Marz M."/>
            <person name="Spaller T."/>
            <person name="Winckler T."/>
            <person name="Schaap P."/>
            <person name="Glockner G."/>
        </authorList>
    </citation>
    <scope>NUCLEOTIDE SEQUENCE [LARGE SCALE GENOMIC DNA]</scope>
    <source>
        <strain evidence="15 16">Jena</strain>
    </source>
</reference>
<evidence type="ECO:0000259" key="13">
    <source>
        <dbReference type="PROSITE" id="PS50003"/>
    </source>
</evidence>
<protein>
    <recommendedName>
        <fullName evidence="17">Kinesin-like protein KIF16B</fullName>
    </recommendedName>
</protein>
<name>A0A2P6NWY2_9EUKA</name>
<dbReference type="Pfam" id="PF00225">
    <property type="entry name" value="Kinesin"/>
    <property type="match status" value="1"/>
</dbReference>
<keyword evidence="4" id="KW-0493">Microtubule</keyword>
<dbReference type="SMART" id="SM00129">
    <property type="entry name" value="KISc"/>
    <property type="match status" value="1"/>
</dbReference>
<dbReference type="GO" id="GO:0008017">
    <property type="term" value="F:microtubule binding"/>
    <property type="evidence" value="ECO:0007669"/>
    <property type="project" value="InterPro"/>
</dbReference>
<feature type="compositionally biased region" description="Polar residues" evidence="12">
    <location>
        <begin position="1151"/>
        <end position="1161"/>
    </location>
</feature>
<dbReference type="Gene3D" id="6.10.250.2520">
    <property type="match status" value="1"/>
</dbReference>
<dbReference type="GO" id="GO:0047496">
    <property type="term" value="P:vesicle transport along microtubule"/>
    <property type="evidence" value="ECO:0007669"/>
    <property type="project" value="UniProtKB-ARBA"/>
</dbReference>
<evidence type="ECO:0000256" key="5">
    <source>
        <dbReference type="ARBA" id="ARBA00022741"/>
    </source>
</evidence>
<dbReference type="PRINTS" id="PR00380">
    <property type="entry name" value="KINESINHEAVY"/>
</dbReference>
<organism evidence="15 16">
    <name type="scientific">Planoprotostelium fungivorum</name>
    <dbReference type="NCBI Taxonomy" id="1890364"/>
    <lineage>
        <taxon>Eukaryota</taxon>
        <taxon>Amoebozoa</taxon>
        <taxon>Evosea</taxon>
        <taxon>Variosea</taxon>
        <taxon>Cavosteliida</taxon>
        <taxon>Cavosteliaceae</taxon>
        <taxon>Planoprotostelium</taxon>
    </lineage>
</organism>
<evidence type="ECO:0000256" key="1">
    <source>
        <dbReference type="ARBA" id="ARBA00004245"/>
    </source>
</evidence>
<dbReference type="InterPro" id="IPR027417">
    <property type="entry name" value="P-loop_NTPase"/>
</dbReference>
<dbReference type="SMART" id="SM00233">
    <property type="entry name" value="PH"/>
    <property type="match status" value="1"/>
</dbReference>
<feature type="compositionally biased region" description="Basic and acidic residues" evidence="12">
    <location>
        <begin position="1017"/>
        <end position="1033"/>
    </location>
</feature>
<evidence type="ECO:0000256" key="4">
    <source>
        <dbReference type="ARBA" id="ARBA00022701"/>
    </source>
</evidence>
<feature type="domain" description="Kinesin motor" evidence="14">
    <location>
        <begin position="116"/>
        <end position="457"/>
    </location>
</feature>
<dbReference type="InterPro" id="IPR000253">
    <property type="entry name" value="FHA_dom"/>
</dbReference>
<feature type="coiled-coil region" evidence="11">
    <location>
        <begin position="1967"/>
        <end position="1994"/>
    </location>
</feature>
<dbReference type="FunFam" id="3.40.850.10:FF:000047">
    <property type="entry name" value="Kinesin family protein"/>
    <property type="match status" value="1"/>
</dbReference>
<dbReference type="GO" id="GO:0005524">
    <property type="term" value="F:ATP binding"/>
    <property type="evidence" value="ECO:0007669"/>
    <property type="project" value="UniProtKB-UniRule"/>
</dbReference>
<gene>
    <name evidence="15" type="ORF">PROFUN_03176</name>
</gene>
<proteinExistence type="inferred from homology"/>
<evidence type="ECO:0000256" key="11">
    <source>
        <dbReference type="SAM" id="Coils"/>
    </source>
</evidence>
<evidence type="ECO:0008006" key="17">
    <source>
        <dbReference type="Google" id="ProtNLM"/>
    </source>
</evidence>
<dbReference type="SUPFAM" id="SSF49879">
    <property type="entry name" value="SMAD/FHA domain"/>
    <property type="match status" value="1"/>
</dbReference>
<dbReference type="Gene3D" id="2.30.29.30">
    <property type="entry name" value="Pleckstrin-homology domain (PH domain)/Phosphotyrosine-binding domain (PTB)"/>
    <property type="match status" value="1"/>
</dbReference>
<feature type="compositionally biased region" description="Basic and acidic residues" evidence="12">
    <location>
        <begin position="2155"/>
        <end position="2168"/>
    </location>
</feature>
<keyword evidence="7 11" id="KW-0175">Coiled coil</keyword>
<comment type="subcellular location">
    <subcellularLocation>
        <location evidence="1">Cytoplasm</location>
        <location evidence="1">Cytoskeleton</location>
    </subcellularLocation>
</comment>
<dbReference type="InParanoid" id="A0A2P6NWY2"/>
<dbReference type="InterPro" id="IPR008984">
    <property type="entry name" value="SMAD_FHA_dom_sf"/>
</dbReference>
<dbReference type="GO" id="GO:0005546">
    <property type="term" value="F:phosphatidylinositol-4,5-bisphosphate binding"/>
    <property type="evidence" value="ECO:0007669"/>
    <property type="project" value="UniProtKB-ARBA"/>
</dbReference>
<dbReference type="CDD" id="cd01365">
    <property type="entry name" value="KISc_KIF1A_KIF1B"/>
    <property type="match status" value="1"/>
</dbReference>
<dbReference type="InterPro" id="IPR001849">
    <property type="entry name" value="PH_domain"/>
</dbReference>
<dbReference type="GO" id="GO:0005874">
    <property type="term" value="C:microtubule"/>
    <property type="evidence" value="ECO:0007669"/>
    <property type="project" value="UniProtKB-KW"/>
</dbReference>
<keyword evidence="8 10" id="KW-0505">Motor protein</keyword>
<dbReference type="InterPro" id="IPR001752">
    <property type="entry name" value="Kinesin_motor_dom"/>
</dbReference>
<dbReference type="OrthoDB" id="3176171at2759"/>
<dbReference type="InterPro" id="IPR019821">
    <property type="entry name" value="Kinesin_motor_CS"/>
</dbReference>
<dbReference type="Pfam" id="PF16183">
    <property type="entry name" value="Kinesin_assoc"/>
    <property type="match status" value="1"/>
</dbReference>
<keyword evidence="9" id="KW-0206">Cytoskeleton</keyword>
<keyword evidence="2" id="KW-0813">Transport</keyword>
<dbReference type="Gene3D" id="3.40.850.10">
    <property type="entry name" value="Kinesin motor domain"/>
    <property type="match status" value="1"/>
</dbReference>
<comment type="caution">
    <text evidence="15">The sequence shown here is derived from an EMBL/GenBank/DDBJ whole genome shotgun (WGS) entry which is preliminary data.</text>
</comment>
<evidence type="ECO:0000256" key="7">
    <source>
        <dbReference type="ARBA" id="ARBA00023054"/>
    </source>
</evidence>
<evidence type="ECO:0000256" key="10">
    <source>
        <dbReference type="PROSITE-ProRule" id="PRU00283"/>
    </source>
</evidence>
<dbReference type="Gene3D" id="2.60.200.20">
    <property type="match status" value="1"/>
</dbReference>
<feature type="compositionally biased region" description="Polar residues" evidence="12">
    <location>
        <begin position="1194"/>
        <end position="1206"/>
    </location>
</feature>
<evidence type="ECO:0000256" key="6">
    <source>
        <dbReference type="ARBA" id="ARBA00022840"/>
    </source>
</evidence>
<dbReference type="Pfam" id="PF00169">
    <property type="entry name" value="PH"/>
    <property type="match status" value="1"/>
</dbReference>
<feature type="compositionally biased region" description="Low complexity" evidence="12">
    <location>
        <begin position="1087"/>
        <end position="1101"/>
    </location>
</feature>
<feature type="compositionally biased region" description="Basic and acidic residues" evidence="12">
    <location>
        <begin position="2116"/>
        <end position="2125"/>
    </location>
</feature>
<keyword evidence="16" id="KW-1185">Reference proteome</keyword>
<feature type="region of interest" description="Disordered" evidence="12">
    <location>
        <begin position="1015"/>
        <end position="1039"/>
    </location>
</feature>
<dbReference type="GO" id="GO:0008574">
    <property type="term" value="F:plus-end-directed microtubule motor activity"/>
    <property type="evidence" value="ECO:0007669"/>
    <property type="project" value="UniProtKB-ARBA"/>
</dbReference>
<feature type="domain" description="PH" evidence="13">
    <location>
        <begin position="1408"/>
        <end position="1503"/>
    </location>
</feature>
<dbReference type="PANTHER" id="PTHR47117">
    <property type="entry name" value="STAR-RELATED LIPID TRANSFER PROTEIN 9"/>
    <property type="match status" value="1"/>
</dbReference>
<keyword evidence="6 10" id="KW-0067">ATP-binding</keyword>
<evidence type="ECO:0000259" key="14">
    <source>
        <dbReference type="PROSITE" id="PS50067"/>
    </source>
</evidence>